<sequence length="112" mass="12023">MKYSLIFIFSTALIFAACLSEKEETLPEKDCPEAITFSGGVDQIINTNCAVPGCHVPGAVPPSLKGYDEVNSHTSNIEKRINGEGAIMPPSGKLPQATIDSISCWIQNGKLR</sequence>
<dbReference type="RefSeq" id="WP_338398972.1">
    <property type="nucleotide sequence ID" value="NZ_AP025295.1"/>
</dbReference>
<dbReference type="PROSITE" id="PS51257">
    <property type="entry name" value="PROKAR_LIPOPROTEIN"/>
    <property type="match status" value="1"/>
</dbReference>
<proteinExistence type="predicted"/>
<dbReference type="Proteomes" id="UP001354989">
    <property type="component" value="Plasmid pPP3"/>
</dbReference>
<keyword evidence="1" id="KW-0614">Plasmid</keyword>
<evidence type="ECO:0000313" key="2">
    <source>
        <dbReference type="Proteomes" id="UP001354989"/>
    </source>
</evidence>
<evidence type="ECO:0000313" key="1">
    <source>
        <dbReference type="EMBL" id="BDD01511.1"/>
    </source>
</evidence>
<organism evidence="1 2">
    <name type="scientific">Persicobacter psychrovividus</name>
    <dbReference type="NCBI Taxonomy" id="387638"/>
    <lineage>
        <taxon>Bacteria</taxon>
        <taxon>Pseudomonadati</taxon>
        <taxon>Bacteroidota</taxon>
        <taxon>Cytophagia</taxon>
        <taxon>Cytophagales</taxon>
        <taxon>Persicobacteraceae</taxon>
        <taxon>Persicobacter</taxon>
    </lineage>
</organism>
<gene>
    <name evidence="1" type="ORF">PEPS_37910</name>
</gene>
<reference evidence="1 2" key="1">
    <citation type="submission" date="2021-12" db="EMBL/GenBank/DDBJ databases">
        <title>Genome sequencing of bacteria with rrn-lacking chromosome and rrn-plasmid.</title>
        <authorList>
            <person name="Anda M."/>
            <person name="Iwasaki W."/>
        </authorList>
    </citation>
    <scope>NUCLEOTIDE SEQUENCE [LARGE SCALE GENOMIC DNA]</scope>
    <source>
        <strain evidence="1 2">NBRC 101262</strain>
        <plasmid evidence="1 2">pPP3</plasmid>
    </source>
</reference>
<accession>A0ABM7VKK5</accession>
<evidence type="ECO:0008006" key="3">
    <source>
        <dbReference type="Google" id="ProtNLM"/>
    </source>
</evidence>
<protein>
    <recommendedName>
        <fullName evidence="3">Cytochrome C Planctomycete-type domain-containing protein</fullName>
    </recommendedName>
</protein>
<name>A0ABM7VKK5_9BACT</name>
<keyword evidence="2" id="KW-1185">Reference proteome</keyword>
<geneLocation type="plasmid" evidence="1 2">
    <name>pPP3</name>
</geneLocation>
<dbReference type="EMBL" id="AP025295">
    <property type="protein sequence ID" value="BDD01511.1"/>
    <property type="molecule type" value="Genomic_DNA"/>
</dbReference>